<dbReference type="InterPro" id="IPR058748">
    <property type="entry name" value="PglY_5th"/>
</dbReference>
<organism evidence="3 4">
    <name type="scientific">Amycolatopsis plumensis</name>
    <dbReference type="NCBI Taxonomy" id="236508"/>
    <lineage>
        <taxon>Bacteria</taxon>
        <taxon>Bacillati</taxon>
        <taxon>Actinomycetota</taxon>
        <taxon>Actinomycetes</taxon>
        <taxon>Pseudonocardiales</taxon>
        <taxon>Pseudonocardiaceae</taxon>
        <taxon>Amycolatopsis</taxon>
    </lineage>
</organism>
<feature type="domain" description="ATPase PglY 5th" evidence="1">
    <location>
        <begin position="176"/>
        <end position="275"/>
    </location>
</feature>
<gene>
    <name evidence="3" type="ORF">ACFFTO_28835</name>
</gene>
<evidence type="ECO:0000313" key="3">
    <source>
        <dbReference type="EMBL" id="MFB9688203.1"/>
    </source>
</evidence>
<evidence type="ECO:0000259" key="1">
    <source>
        <dbReference type="Pfam" id="PF26381"/>
    </source>
</evidence>
<dbReference type="Pfam" id="PF26381">
    <property type="entry name" value="BREX_PglY_5th"/>
    <property type="match status" value="1"/>
</dbReference>
<evidence type="ECO:0000313" key="4">
    <source>
        <dbReference type="Proteomes" id="UP001589535"/>
    </source>
</evidence>
<dbReference type="Proteomes" id="UP001589535">
    <property type="component" value="Unassembled WGS sequence"/>
</dbReference>
<evidence type="ECO:0000259" key="2">
    <source>
        <dbReference type="Pfam" id="PF26382"/>
    </source>
</evidence>
<sequence length="589" mass="63739">MRIILDYPFDEADQTPLSDAARVNRLRRDGVNAPTLVWLPHFFSPQKSAQLGRLLKIQYLLERDRLADYAGTMSEENRVKVRHQLQAQRDNLESQLSAALRQLYGIAQAEESTVGKEVGDDGHVLSLQAGHKPRLAGGAGFEYNALALADGLFDSLYPKHPDFDPSGNRKAITLGDLRTVLGWITRAMEDGQRRVVVDRAQLALVKRIVHPLELGEVSDGPLNVSTEWRRRIEQAARQHGATGDYRIEEIRSWIEDLGYTGWDKAVGNLVIATYALLADRAWVLHGSPLREPPELDKIGPGHALRAQELPSADDFATARRRAATLFGLHVPETLFTRNVNRLADEVREKAAGLEGAGAGVRRALERHAAALGIDGRPDAPRVTSGRDAADLLARLTAMRDSTGLVQELTAAGYGTSDEVLAAAISSAPAVLAALERVEWTLLDSVRKFTGRGDPVGNQAESLVDDLAAAAAADQFTRDLVPVLEGLGRRAVALVNEAARLAAVPTPAPRDPIVEPAGEPGGEEAATVARRERTGGRTRIRASAVEQELARLVAELDGGIRAYAKEHPAVEFDVTWTVVGDDGAGEDTTG</sequence>
<protein>
    <submittedName>
        <fullName evidence="3">Uncharacterized protein</fullName>
    </submittedName>
</protein>
<dbReference type="Pfam" id="PF26382">
    <property type="entry name" value="BREX_PglY_6th"/>
    <property type="match status" value="1"/>
</dbReference>
<comment type="caution">
    <text evidence="3">The sequence shown here is derived from an EMBL/GenBank/DDBJ whole genome shotgun (WGS) entry which is preliminary data.</text>
</comment>
<dbReference type="InterPro" id="IPR058747">
    <property type="entry name" value="PglY_C"/>
</dbReference>
<feature type="domain" description="ATPase PglY C-terminal" evidence="2">
    <location>
        <begin position="319"/>
        <end position="498"/>
    </location>
</feature>
<proteinExistence type="predicted"/>
<dbReference type="EMBL" id="JBHMBK010000024">
    <property type="protein sequence ID" value="MFB9688203.1"/>
    <property type="molecule type" value="Genomic_DNA"/>
</dbReference>
<keyword evidence="4" id="KW-1185">Reference proteome</keyword>
<accession>A0ABV5UE13</accession>
<reference evidence="3 4" key="1">
    <citation type="submission" date="2024-09" db="EMBL/GenBank/DDBJ databases">
        <authorList>
            <person name="Sun Q."/>
            <person name="Mori K."/>
        </authorList>
    </citation>
    <scope>NUCLEOTIDE SEQUENCE [LARGE SCALE GENOMIC DNA]</scope>
    <source>
        <strain evidence="3 4">JCM 13852</strain>
    </source>
</reference>
<name>A0ABV5UE13_9PSEU</name>
<dbReference type="RefSeq" id="WP_378199896.1">
    <property type="nucleotide sequence ID" value="NZ_JBHMBK010000024.1"/>
</dbReference>